<sequence>MILPTKHINFSQSLLGLGSYVLSQLRSPKNIDELWEKYEADYENNIYLAKHSFDNLIMTLLFLYSIGSVSEKDGVIKKCV</sequence>
<proteinExistence type="predicted"/>
<reference evidence="1 2" key="1">
    <citation type="submission" date="2017-11" db="EMBL/GenBank/DDBJ databases">
        <title>Genome sequence of the bacterial symbiont EPR9N from a vent mussel Bathymodiolus thermophilus.</title>
        <authorList>
            <person name="Won Y.-J."/>
        </authorList>
    </citation>
    <scope>NUCLEOTIDE SEQUENCE [LARGE SCALE GENOMIC DNA]</scope>
    <source>
        <strain evidence="1 2">EPR9N</strain>
    </source>
</reference>
<dbReference type="Pfam" id="PF20293">
    <property type="entry name" value="MC6"/>
    <property type="match status" value="1"/>
</dbReference>
<name>A0A3G3INI6_9GAMM</name>
<organism evidence="1 2">
    <name type="scientific">Bathymodiolus thermophilus thioautotrophic gill symbiont</name>
    <dbReference type="NCBI Taxonomy" id="2360"/>
    <lineage>
        <taxon>Bacteria</taxon>
        <taxon>Pseudomonadati</taxon>
        <taxon>Pseudomonadota</taxon>
        <taxon>Gammaproteobacteria</taxon>
        <taxon>sulfur-oxidizing symbionts</taxon>
    </lineage>
</organism>
<dbReference type="InterPro" id="IPR046897">
    <property type="entry name" value="ABC-3C_MC6"/>
</dbReference>
<dbReference type="EMBL" id="CP024634">
    <property type="protein sequence ID" value="AYQ57308.1"/>
    <property type="molecule type" value="Genomic_DNA"/>
</dbReference>
<gene>
    <name evidence="1" type="ORF">MS2017_1625</name>
</gene>
<dbReference type="Proteomes" id="UP000278334">
    <property type="component" value="Chromosome"/>
</dbReference>
<dbReference type="KEGG" id="bthg:MS2017_1625"/>
<dbReference type="AlphaFoldDB" id="A0A3G3INI6"/>
<dbReference type="RefSeq" id="WP_122951875.1">
    <property type="nucleotide sequence ID" value="NZ_CP024634.1"/>
</dbReference>
<evidence type="ECO:0000313" key="1">
    <source>
        <dbReference type="EMBL" id="AYQ57308.1"/>
    </source>
</evidence>
<accession>A0A3G3INI6</accession>
<protein>
    <submittedName>
        <fullName evidence="1">Uncharacterized protein</fullName>
    </submittedName>
</protein>
<evidence type="ECO:0000313" key="2">
    <source>
        <dbReference type="Proteomes" id="UP000278334"/>
    </source>
</evidence>